<organism evidence="2 3">
    <name type="scientific">Marasmius tenuissimus</name>
    <dbReference type="NCBI Taxonomy" id="585030"/>
    <lineage>
        <taxon>Eukaryota</taxon>
        <taxon>Fungi</taxon>
        <taxon>Dikarya</taxon>
        <taxon>Basidiomycota</taxon>
        <taxon>Agaricomycotina</taxon>
        <taxon>Agaricomycetes</taxon>
        <taxon>Agaricomycetidae</taxon>
        <taxon>Agaricales</taxon>
        <taxon>Marasmiineae</taxon>
        <taxon>Marasmiaceae</taxon>
        <taxon>Marasmius</taxon>
    </lineage>
</organism>
<proteinExistence type="predicted"/>
<dbReference type="InterPro" id="IPR046528">
    <property type="entry name" value="DUF6593"/>
</dbReference>
<dbReference type="Proteomes" id="UP001437256">
    <property type="component" value="Unassembled WGS sequence"/>
</dbReference>
<keyword evidence="3" id="KW-1185">Reference proteome</keyword>
<gene>
    <name evidence="2" type="ORF">AAF712_007041</name>
</gene>
<name>A0ABR2ZX90_9AGAR</name>
<evidence type="ECO:0000313" key="2">
    <source>
        <dbReference type="EMBL" id="KAL0065915.1"/>
    </source>
</evidence>
<evidence type="ECO:0000313" key="3">
    <source>
        <dbReference type="Proteomes" id="UP001437256"/>
    </source>
</evidence>
<protein>
    <recommendedName>
        <fullName evidence="1">DUF6593 domain-containing protein</fullName>
    </recommendedName>
</protein>
<sequence length="155" mass="16879">MDLTLVNNDPTKTLLVSSDGIPAYAVGTISTDAALTATPVKTTTVTRLERSNNSSGRTQLEVGKIQHQAQAQAVDDGSVRMSLHYGERQPEFTLEIVQNMTGGLVSDNEQGSWAFTGPDERPYKWQVFIKYPVVSSTNLIISFSYLTVIITSALP</sequence>
<dbReference type="EMBL" id="JBBXMP010000041">
    <property type="protein sequence ID" value="KAL0065915.1"/>
    <property type="molecule type" value="Genomic_DNA"/>
</dbReference>
<reference evidence="2 3" key="1">
    <citation type="submission" date="2024-05" db="EMBL/GenBank/DDBJ databases">
        <title>A draft genome resource for the thread blight pathogen Marasmius tenuissimus strain MS-2.</title>
        <authorList>
            <person name="Yulfo-Soto G.E."/>
            <person name="Baruah I.K."/>
            <person name="Amoako-Attah I."/>
            <person name="Bukari Y."/>
            <person name="Meinhardt L.W."/>
            <person name="Bailey B.A."/>
            <person name="Cohen S.P."/>
        </authorList>
    </citation>
    <scope>NUCLEOTIDE SEQUENCE [LARGE SCALE GENOMIC DNA]</scope>
    <source>
        <strain evidence="2 3">MS-2</strain>
    </source>
</reference>
<comment type="caution">
    <text evidence="2">The sequence shown here is derived from an EMBL/GenBank/DDBJ whole genome shotgun (WGS) entry which is preliminary data.</text>
</comment>
<dbReference type="Pfam" id="PF20236">
    <property type="entry name" value="DUF6593"/>
    <property type="match status" value="1"/>
</dbReference>
<accession>A0ABR2ZX90</accession>
<feature type="domain" description="DUF6593" evidence="1">
    <location>
        <begin position="8"/>
        <end position="128"/>
    </location>
</feature>
<evidence type="ECO:0000259" key="1">
    <source>
        <dbReference type="Pfam" id="PF20236"/>
    </source>
</evidence>